<dbReference type="Proteomes" id="UP001604335">
    <property type="component" value="Unassembled WGS sequence"/>
</dbReference>
<accession>A0ABW7C6C9</accession>
<proteinExistence type="predicted"/>
<dbReference type="RefSeq" id="WP_393010822.1">
    <property type="nucleotide sequence ID" value="NZ_JAZAQF010000021.1"/>
</dbReference>
<evidence type="ECO:0000313" key="2">
    <source>
        <dbReference type="Proteomes" id="UP001604335"/>
    </source>
</evidence>
<dbReference type="EMBL" id="JAZAQF010000021">
    <property type="protein sequence ID" value="MFG3816746.1"/>
    <property type="molecule type" value="Genomic_DNA"/>
</dbReference>
<evidence type="ECO:0000313" key="1">
    <source>
        <dbReference type="EMBL" id="MFG3816746.1"/>
    </source>
</evidence>
<name>A0ABW7C6C9_9CYAN</name>
<sequence>MTLTQLDRATAQISHLAWRDRLVLLWRIFKTLLPLTRQHHPLTEQLSDPLVTSPSVATQLLNLHHLCQEEAYTLEIPDRRDRPSAFE</sequence>
<protein>
    <submittedName>
        <fullName evidence="1">Uncharacterized protein</fullName>
    </submittedName>
</protein>
<reference evidence="2" key="1">
    <citation type="journal article" date="2024" name="Algal Res.">
        <title>Biochemical, toxicological and genomic investigation of a high-biomass producing Limnothrix strain isolated from Italian shallow drinking water reservoir.</title>
        <authorList>
            <person name="Simonazzi M."/>
            <person name="Shishido T.K."/>
            <person name="Delbaje E."/>
            <person name="Wahlsten M."/>
            <person name="Fewer D.P."/>
            <person name="Sivonen K."/>
            <person name="Pezzolesi L."/>
            <person name="Pistocchi R."/>
        </authorList>
    </citation>
    <scope>NUCLEOTIDE SEQUENCE [LARGE SCALE GENOMIC DNA]</scope>
    <source>
        <strain evidence="2">LRLZ20PSL1</strain>
    </source>
</reference>
<comment type="caution">
    <text evidence="1">The sequence shown here is derived from an EMBL/GenBank/DDBJ whole genome shotgun (WGS) entry which is preliminary data.</text>
</comment>
<keyword evidence="2" id="KW-1185">Reference proteome</keyword>
<gene>
    <name evidence="1" type="ORF">VPK24_03785</name>
</gene>
<organism evidence="1 2">
    <name type="scientific">Limnothrix redekei LRLZ20PSL1</name>
    <dbReference type="NCBI Taxonomy" id="3112953"/>
    <lineage>
        <taxon>Bacteria</taxon>
        <taxon>Bacillati</taxon>
        <taxon>Cyanobacteriota</taxon>
        <taxon>Cyanophyceae</taxon>
        <taxon>Pseudanabaenales</taxon>
        <taxon>Pseudanabaenaceae</taxon>
        <taxon>Limnothrix</taxon>
    </lineage>
</organism>